<dbReference type="EMBL" id="BFAA01123934">
    <property type="protein sequence ID" value="GCB85058.1"/>
    <property type="molecule type" value="Genomic_DNA"/>
</dbReference>
<feature type="compositionally biased region" description="Basic and acidic residues" evidence="1">
    <location>
        <begin position="37"/>
        <end position="47"/>
    </location>
</feature>
<feature type="region of interest" description="Disordered" evidence="1">
    <location>
        <begin position="37"/>
        <end position="69"/>
    </location>
</feature>
<name>A0A401QHZ3_SCYTO</name>
<evidence type="ECO:0000313" key="3">
    <source>
        <dbReference type="Proteomes" id="UP000288216"/>
    </source>
</evidence>
<reference evidence="2 3" key="1">
    <citation type="journal article" date="2018" name="Nat. Ecol. Evol.">
        <title>Shark genomes provide insights into elasmobranch evolution and the origin of vertebrates.</title>
        <authorList>
            <person name="Hara Y"/>
            <person name="Yamaguchi K"/>
            <person name="Onimaru K"/>
            <person name="Kadota M"/>
            <person name="Koyanagi M"/>
            <person name="Keeley SD"/>
            <person name="Tatsumi K"/>
            <person name="Tanaka K"/>
            <person name="Motone F"/>
            <person name="Kageyama Y"/>
            <person name="Nozu R"/>
            <person name="Adachi N"/>
            <person name="Nishimura O"/>
            <person name="Nakagawa R"/>
            <person name="Tanegashima C"/>
            <person name="Kiyatake I"/>
            <person name="Matsumoto R"/>
            <person name="Murakumo K"/>
            <person name="Nishida K"/>
            <person name="Terakita A"/>
            <person name="Kuratani S"/>
            <person name="Sato K"/>
            <person name="Hyodo S Kuraku.S."/>
        </authorList>
    </citation>
    <scope>NUCLEOTIDE SEQUENCE [LARGE SCALE GENOMIC DNA]</scope>
</reference>
<comment type="caution">
    <text evidence="2">The sequence shown here is derived from an EMBL/GenBank/DDBJ whole genome shotgun (WGS) entry which is preliminary data.</text>
</comment>
<protein>
    <submittedName>
        <fullName evidence="2">Uncharacterized protein</fullName>
    </submittedName>
</protein>
<evidence type="ECO:0000256" key="1">
    <source>
        <dbReference type="SAM" id="MobiDB-lite"/>
    </source>
</evidence>
<feature type="compositionally biased region" description="Basic and acidic residues" evidence="1">
    <location>
        <begin position="59"/>
        <end position="69"/>
    </location>
</feature>
<gene>
    <name evidence="2" type="ORF">scyTo_0025764</name>
</gene>
<accession>A0A401QHZ3</accession>
<dbReference type="Proteomes" id="UP000288216">
    <property type="component" value="Unassembled WGS sequence"/>
</dbReference>
<organism evidence="2 3">
    <name type="scientific">Scyliorhinus torazame</name>
    <name type="common">Cloudy catshark</name>
    <name type="synonym">Catulus torazame</name>
    <dbReference type="NCBI Taxonomy" id="75743"/>
    <lineage>
        <taxon>Eukaryota</taxon>
        <taxon>Metazoa</taxon>
        <taxon>Chordata</taxon>
        <taxon>Craniata</taxon>
        <taxon>Vertebrata</taxon>
        <taxon>Chondrichthyes</taxon>
        <taxon>Elasmobranchii</taxon>
        <taxon>Galeomorphii</taxon>
        <taxon>Galeoidea</taxon>
        <taxon>Carcharhiniformes</taxon>
        <taxon>Scyliorhinidae</taxon>
        <taxon>Scyliorhinus</taxon>
    </lineage>
</organism>
<proteinExistence type="predicted"/>
<sequence length="69" mass="7912">MVDDELECKNGDGDQDIAEKKEYEEVFGIMEDKKVKETQQEVPENRNHQWQNNGCRGQGELDAKGLEGK</sequence>
<keyword evidence="3" id="KW-1185">Reference proteome</keyword>
<dbReference type="AlphaFoldDB" id="A0A401QHZ3"/>
<evidence type="ECO:0000313" key="2">
    <source>
        <dbReference type="EMBL" id="GCB85058.1"/>
    </source>
</evidence>